<dbReference type="PANTHER" id="PTHR45881">
    <property type="entry name" value="CHECKPOINT SUPPRESSOR 1-LIKE, ISOFORM A-RELATED"/>
    <property type="match status" value="1"/>
</dbReference>
<dbReference type="PROSITE" id="PS50039">
    <property type="entry name" value="FORK_HEAD_3"/>
    <property type="match status" value="1"/>
</dbReference>
<accession>A0A9P8XQ26</accession>
<feature type="DNA-binding region" description="Fork-head" evidence="6">
    <location>
        <begin position="52"/>
        <end position="152"/>
    </location>
</feature>
<organism evidence="8 9">
    <name type="scientific">Microdochium trichocladiopsis</name>
    <dbReference type="NCBI Taxonomy" id="1682393"/>
    <lineage>
        <taxon>Eukaryota</taxon>
        <taxon>Fungi</taxon>
        <taxon>Dikarya</taxon>
        <taxon>Ascomycota</taxon>
        <taxon>Pezizomycotina</taxon>
        <taxon>Sordariomycetes</taxon>
        <taxon>Xylariomycetidae</taxon>
        <taxon>Xylariales</taxon>
        <taxon>Microdochiaceae</taxon>
        <taxon>Microdochium</taxon>
    </lineage>
</organism>
<proteinExistence type="predicted"/>
<dbReference type="GO" id="GO:0000981">
    <property type="term" value="F:DNA-binding transcription factor activity, RNA polymerase II-specific"/>
    <property type="evidence" value="ECO:0007669"/>
    <property type="project" value="TreeGrafter"/>
</dbReference>
<dbReference type="RefSeq" id="XP_046004118.1">
    <property type="nucleotide sequence ID" value="XM_046157644.1"/>
</dbReference>
<evidence type="ECO:0000256" key="1">
    <source>
        <dbReference type="ARBA" id="ARBA00004123"/>
    </source>
</evidence>
<evidence type="ECO:0000256" key="6">
    <source>
        <dbReference type="PROSITE-ProRule" id="PRU00089"/>
    </source>
</evidence>
<dbReference type="GO" id="GO:0000978">
    <property type="term" value="F:RNA polymerase II cis-regulatory region sequence-specific DNA binding"/>
    <property type="evidence" value="ECO:0007669"/>
    <property type="project" value="TreeGrafter"/>
</dbReference>
<keyword evidence="9" id="KW-1185">Reference proteome</keyword>
<dbReference type="InterPro" id="IPR036390">
    <property type="entry name" value="WH_DNA-bd_sf"/>
</dbReference>
<evidence type="ECO:0000256" key="5">
    <source>
        <dbReference type="ARBA" id="ARBA00023242"/>
    </source>
</evidence>
<keyword evidence="3 6" id="KW-0238">DNA-binding</keyword>
<name>A0A9P8XQ26_9PEZI</name>
<dbReference type="OrthoDB" id="5954824at2759"/>
<protein>
    <recommendedName>
        <fullName evidence="7">Fork-head domain-containing protein</fullName>
    </recommendedName>
</protein>
<evidence type="ECO:0000256" key="3">
    <source>
        <dbReference type="ARBA" id="ARBA00023125"/>
    </source>
</evidence>
<dbReference type="InterPro" id="IPR036388">
    <property type="entry name" value="WH-like_DNA-bd_sf"/>
</dbReference>
<keyword evidence="5 6" id="KW-0539">Nucleus</keyword>
<gene>
    <name evidence="8" type="ORF">B0I36DRAFT_356516</name>
</gene>
<dbReference type="Pfam" id="PF00250">
    <property type="entry name" value="Forkhead"/>
    <property type="match status" value="1"/>
</dbReference>
<dbReference type="SUPFAM" id="SSF46785">
    <property type="entry name" value="Winged helix' DNA-binding domain"/>
    <property type="match status" value="1"/>
</dbReference>
<comment type="subcellular location">
    <subcellularLocation>
        <location evidence="1 6">Nucleus</location>
    </subcellularLocation>
</comment>
<comment type="caution">
    <text evidence="8">The sequence shown here is derived from an EMBL/GenBank/DDBJ whole genome shotgun (WGS) entry which is preliminary data.</text>
</comment>
<dbReference type="PANTHER" id="PTHR45881:SF5">
    <property type="entry name" value="FORK-HEAD DOMAIN-CONTAINING PROTEIN"/>
    <property type="match status" value="1"/>
</dbReference>
<evidence type="ECO:0000313" key="8">
    <source>
        <dbReference type="EMBL" id="KAH7010587.1"/>
    </source>
</evidence>
<dbReference type="Gene3D" id="1.10.10.10">
    <property type="entry name" value="Winged helix-like DNA-binding domain superfamily/Winged helix DNA-binding domain"/>
    <property type="match status" value="1"/>
</dbReference>
<keyword evidence="4" id="KW-0804">Transcription</keyword>
<dbReference type="SMART" id="SM00339">
    <property type="entry name" value="FH"/>
    <property type="match status" value="1"/>
</dbReference>
<sequence length="246" mass="28340">MYTGEGSDRRQGELYKVDNGECWNTEFIYDVIEFLKFVTLGLDVEATTPEHNGTVSYAKLIRRALLSTTGDGLGMTVQEIYAWLEKNTTKVAYMSQNWRGSVRHNLSLNMAFSSYLRQPSKRQGGKKVWEWRLEPFAKKEVTLRKGDRCVKKILKPSQVLKAWMVEVLMASYTLRGHHSAVSNASLFRIDICEWARLTRDRKLDKFVKGVTYLDTLRGIHSQDKFLFEKSTSTVPGRERIAQLTKT</sequence>
<feature type="domain" description="Fork-head" evidence="7">
    <location>
        <begin position="52"/>
        <end position="152"/>
    </location>
</feature>
<evidence type="ECO:0000259" key="7">
    <source>
        <dbReference type="PROSITE" id="PS50039"/>
    </source>
</evidence>
<evidence type="ECO:0000256" key="2">
    <source>
        <dbReference type="ARBA" id="ARBA00023015"/>
    </source>
</evidence>
<evidence type="ECO:0000313" key="9">
    <source>
        <dbReference type="Proteomes" id="UP000756346"/>
    </source>
</evidence>
<reference evidence="8" key="1">
    <citation type="journal article" date="2021" name="Nat. Commun.">
        <title>Genetic determinants of endophytism in the Arabidopsis root mycobiome.</title>
        <authorList>
            <person name="Mesny F."/>
            <person name="Miyauchi S."/>
            <person name="Thiergart T."/>
            <person name="Pickel B."/>
            <person name="Atanasova L."/>
            <person name="Karlsson M."/>
            <person name="Huettel B."/>
            <person name="Barry K.W."/>
            <person name="Haridas S."/>
            <person name="Chen C."/>
            <person name="Bauer D."/>
            <person name="Andreopoulos W."/>
            <person name="Pangilinan J."/>
            <person name="LaButti K."/>
            <person name="Riley R."/>
            <person name="Lipzen A."/>
            <person name="Clum A."/>
            <person name="Drula E."/>
            <person name="Henrissat B."/>
            <person name="Kohler A."/>
            <person name="Grigoriev I.V."/>
            <person name="Martin F.M."/>
            <person name="Hacquard S."/>
        </authorList>
    </citation>
    <scope>NUCLEOTIDE SEQUENCE</scope>
    <source>
        <strain evidence="8">MPI-CAGE-CH-0230</strain>
    </source>
</reference>
<dbReference type="Proteomes" id="UP000756346">
    <property type="component" value="Unassembled WGS sequence"/>
</dbReference>
<evidence type="ECO:0000256" key="4">
    <source>
        <dbReference type="ARBA" id="ARBA00023163"/>
    </source>
</evidence>
<dbReference type="AlphaFoldDB" id="A0A9P8XQ26"/>
<keyword evidence="2" id="KW-0805">Transcription regulation</keyword>
<dbReference type="GeneID" id="70187190"/>
<dbReference type="InterPro" id="IPR001766">
    <property type="entry name" value="Fork_head_dom"/>
</dbReference>
<dbReference type="EMBL" id="JAGTJQ010000017">
    <property type="protein sequence ID" value="KAH7010587.1"/>
    <property type="molecule type" value="Genomic_DNA"/>
</dbReference>
<dbReference type="GO" id="GO:0005634">
    <property type="term" value="C:nucleus"/>
    <property type="evidence" value="ECO:0007669"/>
    <property type="project" value="UniProtKB-SubCell"/>
</dbReference>